<accession>A0A9D4BZC0</accession>
<feature type="compositionally biased region" description="Basic and acidic residues" evidence="2">
    <location>
        <begin position="687"/>
        <end position="696"/>
    </location>
</feature>
<feature type="compositionally biased region" description="Polar residues" evidence="2">
    <location>
        <begin position="312"/>
        <end position="321"/>
    </location>
</feature>
<organism evidence="3 4">
    <name type="scientific">Dreissena polymorpha</name>
    <name type="common">Zebra mussel</name>
    <name type="synonym">Mytilus polymorpha</name>
    <dbReference type="NCBI Taxonomy" id="45954"/>
    <lineage>
        <taxon>Eukaryota</taxon>
        <taxon>Metazoa</taxon>
        <taxon>Spiralia</taxon>
        <taxon>Lophotrochozoa</taxon>
        <taxon>Mollusca</taxon>
        <taxon>Bivalvia</taxon>
        <taxon>Autobranchia</taxon>
        <taxon>Heteroconchia</taxon>
        <taxon>Euheterodonta</taxon>
        <taxon>Imparidentia</taxon>
        <taxon>Neoheterodontei</taxon>
        <taxon>Myida</taxon>
        <taxon>Dreissenoidea</taxon>
        <taxon>Dreissenidae</taxon>
        <taxon>Dreissena</taxon>
    </lineage>
</organism>
<protein>
    <submittedName>
        <fullName evidence="3">Uncharacterized protein</fullName>
    </submittedName>
</protein>
<evidence type="ECO:0000313" key="3">
    <source>
        <dbReference type="EMBL" id="KAH3713738.1"/>
    </source>
</evidence>
<feature type="compositionally biased region" description="Polar residues" evidence="2">
    <location>
        <begin position="331"/>
        <end position="350"/>
    </location>
</feature>
<evidence type="ECO:0000256" key="2">
    <source>
        <dbReference type="SAM" id="MobiDB-lite"/>
    </source>
</evidence>
<feature type="compositionally biased region" description="Polar residues" evidence="2">
    <location>
        <begin position="607"/>
        <end position="616"/>
    </location>
</feature>
<feature type="coiled-coil region" evidence="1">
    <location>
        <begin position="395"/>
        <end position="429"/>
    </location>
</feature>
<feature type="region of interest" description="Disordered" evidence="2">
    <location>
        <begin position="312"/>
        <end position="362"/>
    </location>
</feature>
<evidence type="ECO:0000313" key="4">
    <source>
        <dbReference type="Proteomes" id="UP000828390"/>
    </source>
</evidence>
<reference evidence="3" key="1">
    <citation type="journal article" date="2019" name="bioRxiv">
        <title>The Genome of the Zebra Mussel, Dreissena polymorpha: A Resource for Invasive Species Research.</title>
        <authorList>
            <person name="McCartney M.A."/>
            <person name="Auch B."/>
            <person name="Kono T."/>
            <person name="Mallez S."/>
            <person name="Zhang Y."/>
            <person name="Obille A."/>
            <person name="Becker A."/>
            <person name="Abrahante J.E."/>
            <person name="Garbe J."/>
            <person name="Badalamenti J.P."/>
            <person name="Herman A."/>
            <person name="Mangelson H."/>
            <person name="Liachko I."/>
            <person name="Sullivan S."/>
            <person name="Sone E.D."/>
            <person name="Koren S."/>
            <person name="Silverstein K.A.T."/>
            <person name="Beckman K.B."/>
            <person name="Gohl D.M."/>
        </authorList>
    </citation>
    <scope>NUCLEOTIDE SEQUENCE</scope>
    <source>
        <strain evidence="3">Duluth1</strain>
        <tissue evidence="3">Whole animal</tissue>
    </source>
</reference>
<gene>
    <name evidence="3" type="ORF">DPMN_073540</name>
</gene>
<keyword evidence="4" id="KW-1185">Reference proteome</keyword>
<dbReference type="EMBL" id="JAIWYP010000014">
    <property type="protein sequence ID" value="KAH3713738.1"/>
    <property type="molecule type" value="Genomic_DNA"/>
</dbReference>
<proteinExistence type="predicted"/>
<reference evidence="3" key="2">
    <citation type="submission" date="2020-11" db="EMBL/GenBank/DDBJ databases">
        <authorList>
            <person name="McCartney M.A."/>
            <person name="Auch B."/>
            <person name="Kono T."/>
            <person name="Mallez S."/>
            <person name="Becker A."/>
            <person name="Gohl D.M."/>
            <person name="Silverstein K.A.T."/>
            <person name="Koren S."/>
            <person name="Bechman K.B."/>
            <person name="Herman A."/>
            <person name="Abrahante J.E."/>
            <person name="Garbe J."/>
        </authorList>
    </citation>
    <scope>NUCLEOTIDE SEQUENCE</scope>
    <source>
        <strain evidence="3">Duluth1</strain>
        <tissue evidence="3">Whole animal</tissue>
    </source>
</reference>
<comment type="caution">
    <text evidence="3">The sequence shown here is derived from an EMBL/GenBank/DDBJ whole genome shotgun (WGS) entry which is preliminary data.</text>
</comment>
<dbReference type="AlphaFoldDB" id="A0A9D4BZC0"/>
<evidence type="ECO:0000256" key="1">
    <source>
        <dbReference type="SAM" id="Coils"/>
    </source>
</evidence>
<keyword evidence="1" id="KW-0175">Coiled coil</keyword>
<dbReference type="SUPFAM" id="SSF57903">
    <property type="entry name" value="FYVE/PHD zinc finger"/>
    <property type="match status" value="1"/>
</dbReference>
<feature type="compositionally biased region" description="Low complexity" evidence="2">
    <location>
        <begin position="352"/>
        <end position="362"/>
    </location>
</feature>
<feature type="region of interest" description="Disordered" evidence="2">
    <location>
        <begin position="683"/>
        <end position="702"/>
    </location>
</feature>
<dbReference type="Proteomes" id="UP000828390">
    <property type="component" value="Unassembled WGS sequence"/>
</dbReference>
<name>A0A9D4BZC0_DREPO</name>
<dbReference type="InterPro" id="IPR011011">
    <property type="entry name" value="Znf_FYVE_PHD"/>
</dbReference>
<feature type="region of interest" description="Disordered" evidence="2">
    <location>
        <begin position="590"/>
        <end position="655"/>
    </location>
</feature>
<sequence>MASLAIPAGPLEAPTVDTEARPYTLNVESALIKKLKAARRNISLEIHHKRGNIVIDADLATFELLKCAMLQYYSIRGPNRSIEIKKVYDNKRIAITEYIICVLGNDCTEHSYTLNIYPTTSRCLVNGKGMQGFIDADLPKLQSMLQGAQSTCGYSFEYINRTLQSGIEKALNKNSEKPSDICRGCNKKCKSRSTLCTFGNHWIHYRCEKLTEVEISYNEDKDNKNKQYKCKLCVSSLPALAPPPPCVLTCAQDILDEELGDRCVACETIIMDNSEACDSCMGTCHMACVYKNGGSVICNLCAANQSQINMTSGTARNNTASPRHDADNSRGVATTHSEHNSINQSTSHPGYSSPASTTASPAGWKSILSHQQSVPAPNCDKCLRSDEIRAKEIKLTKWESELKIKDKKMDALQKDNTRLEALVKKLEYRNNEMTLTIKTLTTRISMFENETPLSNTQNIGTTFMTNESVSPSINNKSESDQVGNIRSKFAISCQALHDKISDIVFGEMEKKIDLIAKVFNNSTPSSCEDDPITPSSCMPNIQSNTTDPRPFTGGPLFHVTPSPPTYITPPQILKWPPPTFPIPPPGFPWHRGIPDFPPARSHHSTPGGDQTMSSVPANPPTDNRYRVPGRAQPESSASLKHPHCQPSAGCAQQASSVLRQLPDDSHPRSVPGSAKPVNIARCTLPDDASHHPRPGSDLRGNSIHCMSQSGNSTAGSSLDKMGNPGMTEVVTADATRNFRRTASNILNF</sequence>